<proteinExistence type="predicted"/>
<protein>
    <submittedName>
        <fullName evidence="2">Uncharacterized protein</fullName>
    </submittedName>
</protein>
<feature type="transmembrane region" description="Helical" evidence="1">
    <location>
        <begin position="57"/>
        <end position="81"/>
    </location>
</feature>
<dbReference type="Proteomes" id="UP000635477">
    <property type="component" value="Unassembled WGS sequence"/>
</dbReference>
<name>A0A8H4URK8_9HYPO</name>
<evidence type="ECO:0000313" key="3">
    <source>
        <dbReference type="Proteomes" id="UP000635477"/>
    </source>
</evidence>
<dbReference type="AlphaFoldDB" id="A0A8H4URK8"/>
<keyword evidence="3" id="KW-1185">Reference proteome</keyword>
<gene>
    <name evidence="2" type="ORF">FZEAL_2373</name>
</gene>
<keyword evidence="1" id="KW-0812">Transmembrane</keyword>
<dbReference type="OrthoDB" id="4582561at2759"/>
<dbReference type="EMBL" id="JABEYC010000145">
    <property type="protein sequence ID" value="KAF4981904.1"/>
    <property type="molecule type" value="Genomic_DNA"/>
</dbReference>
<sequence length="303" mass="33342">MISLGMDCSRLEQLNESSEHINDLNSATQFENSKLRRCKTEIFKPIYGTGNPDISDIAVAVGYVLELVLGVFLSLAAIYHRCQRQNNRARQWHSVIMSGRRAYSDSVAYFAPSLQLAIITPLVRKDYGISTADLGAIEARIAQSVAVLSMMPLLYPVALLGPGVGKPRGGAWHNARLLLLSVSVALSFYPFLSRCINAFGASPIGDGDGAEVSAQKWGTVEAICFPDRYRDLRGSTAWMSVDSLELTASLIAYLFTFWLLAGLPSTRYVPDEEAKGQFGSERACSWQGRLNTLRLAIVRTLQR</sequence>
<reference evidence="2" key="2">
    <citation type="submission" date="2020-05" db="EMBL/GenBank/DDBJ databases">
        <authorList>
            <person name="Kim H.-S."/>
            <person name="Proctor R.H."/>
            <person name="Brown D.W."/>
        </authorList>
    </citation>
    <scope>NUCLEOTIDE SEQUENCE</scope>
    <source>
        <strain evidence="2">NRRL 22465</strain>
    </source>
</reference>
<comment type="caution">
    <text evidence="2">The sequence shown here is derived from an EMBL/GenBank/DDBJ whole genome shotgun (WGS) entry which is preliminary data.</text>
</comment>
<keyword evidence="1" id="KW-1133">Transmembrane helix</keyword>
<evidence type="ECO:0000313" key="2">
    <source>
        <dbReference type="EMBL" id="KAF4981904.1"/>
    </source>
</evidence>
<accession>A0A8H4URK8</accession>
<keyword evidence="1" id="KW-0472">Membrane</keyword>
<evidence type="ECO:0000256" key="1">
    <source>
        <dbReference type="SAM" id="Phobius"/>
    </source>
</evidence>
<reference evidence="2" key="1">
    <citation type="journal article" date="2020" name="BMC Genomics">
        <title>Correction to: Identification and distribution of gene clusters required for synthesis of sphingolipid metabolism inhibitors in diverse species of the filamentous fungus Fusarium.</title>
        <authorList>
            <person name="Kim H.S."/>
            <person name="Lohmar J.M."/>
            <person name="Busman M."/>
            <person name="Brown D.W."/>
            <person name="Naumann T.A."/>
            <person name="Divon H.H."/>
            <person name="Lysoe E."/>
            <person name="Uhlig S."/>
            <person name="Proctor R.H."/>
        </authorList>
    </citation>
    <scope>NUCLEOTIDE SEQUENCE</scope>
    <source>
        <strain evidence="2">NRRL 22465</strain>
    </source>
</reference>
<organism evidence="2 3">
    <name type="scientific">Fusarium zealandicum</name>
    <dbReference type="NCBI Taxonomy" id="1053134"/>
    <lineage>
        <taxon>Eukaryota</taxon>
        <taxon>Fungi</taxon>
        <taxon>Dikarya</taxon>
        <taxon>Ascomycota</taxon>
        <taxon>Pezizomycotina</taxon>
        <taxon>Sordariomycetes</taxon>
        <taxon>Hypocreomycetidae</taxon>
        <taxon>Hypocreales</taxon>
        <taxon>Nectriaceae</taxon>
        <taxon>Fusarium</taxon>
        <taxon>Fusarium staphyleae species complex</taxon>
    </lineage>
</organism>